<protein>
    <submittedName>
        <fullName evidence="3">Alpha-glucanase</fullName>
    </submittedName>
</protein>
<dbReference type="Pfam" id="PF03659">
    <property type="entry name" value="Glyco_hydro_71"/>
    <property type="match status" value="1"/>
</dbReference>
<reference evidence="3 4" key="1">
    <citation type="submission" date="2019-12" db="EMBL/GenBank/DDBJ databases">
        <title>A genome sequence resource for the geographically widespread anthracnose pathogen Colletotrichum asianum.</title>
        <authorList>
            <person name="Meng Y."/>
        </authorList>
    </citation>
    <scope>NUCLEOTIDE SEQUENCE [LARGE SCALE GENOMIC DNA]</scope>
    <source>
        <strain evidence="3 4">ICMP 18580</strain>
    </source>
</reference>
<dbReference type="InterPro" id="IPR051130">
    <property type="entry name" value="Mito_struct-func_regulator"/>
</dbReference>
<dbReference type="OrthoDB" id="1046782at2759"/>
<dbReference type="Proteomes" id="UP000434172">
    <property type="component" value="Unassembled WGS sequence"/>
</dbReference>
<comment type="caution">
    <text evidence="3">The sequence shown here is derived from an EMBL/GenBank/DDBJ whole genome shotgun (WGS) entry which is preliminary data.</text>
</comment>
<dbReference type="EMBL" id="WOWK01000187">
    <property type="protein sequence ID" value="KAF0315764.1"/>
    <property type="molecule type" value="Genomic_DNA"/>
</dbReference>
<accession>A0A8H3VX49</accession>
<keyword evidence="1" id="KW-0812">Transmembrane</keyword>
<keyword evidence="1" id="KW-1133">Transmembrane helix</keyword>
<evidence type="ECO:0000256" key="1">
    <source>
        <dbReference type="SAM" id="Phobius"/>
    </source>
</evidence>
<sequence length="1038" mass="113500">MRFFSLLASIFAWARLAQAQAVFAHFMITNSANYTSDDWLDDITQAKAAHIDAFALNMAYGDPTNEQSVADAFQHASSLGFQLFFSFDYAGNGPWPKSVVQGFINQYGSSGTYFHYQGKPFVSTFEGPDNADDWVEIKAATGCFFIPDWSSLGAKPAMAKANGVADGLFSWAAWPWGDQNMDTYVDASYWQYLGGKPYMMAASPWFYTNLPGYNKNWMWRGDDLWFDRWQQILWWRPEFVQIISWNDYGESHHIGPVRDKSLEAFTIGKAPFNFVLPHDGWRDTLPFTIDMYKHNTTTVDSERLVTWYRPNPATSCKDGGTSGNTASQLQLEFHPWNVAKDAIYFTALLTSSASIEVTVGGVQQKASWSMTPEGGVGLYHGNAWYYSQTGDVHVRVVRGGSTIAEVSGIAITTDCSKTNGYTNWNAWVGSAVAAGSASAKPHSRTDQICIEGTGPLPGFATLCEFTCGYGYCPKGACHCTKLGAQVEVPKWKGIMAYPAAGKTSDYQGLCQNACNWGFCPGSYCDTAEHPTVISSVSPFLPGTCTRGQGMSSSPYFDDLCSFACSHGFCPIAVCYCSAQGALNLMEPTSKSNARTLDGAADDHGLCAFTCARGYCPSLCADPDLGQQTDLWMAGYFVPEYSIEEDDVYPSILSADTTCDPSVRPQTLDDLVKIMNDDTYNPVCRNLWALRILSDSLDSFQADYKDALNGYDSVFGYYVDYVKESINPQLTAYMDFDTGAGNKFFTCSWTVQSRTREGPCPPADKFWQQQASWSVTYTLSDADGFYAAVEKDLGIEKDWISFGNWQQTTDSECADAPDWRPKTPKISCRKQLLYKKGIPVSSNNVKVSNPKDVIEAAMPSISDLSMRVLNMYVMAGLGYAEDTGDMVTAVAMPVLMLEGVIENMKQIKSIGAEQREREKKALILEILSIVLFVLPFAGEIVGAAFGGAAMVARIATLIGEVGNAALTIESIVSDPVSAPFAVLSLLIGPYGGASERTSSQAIAEAAAARRALSGEKISLFGPSFVAQDAKIQKIVNVCA</sequence>
<keyword evidence="4" id="KW-1185">Reference proteome</keyword>
<evidence type="ECO:0000313" key="3">
    <source>
        <dbReference type="EMBL" id="KAF0315764.1"/>
    </source>
</evidence>
<proteinExistence type="predicted"/>
<dbReference type="InterPro" id="IPR005197">
    <property type="entry name" value="Glyco_hydro_71"/>
</dbReference>
<dbReference type="CDD" id="cd11577">
    <property type="entry name" value="GH71"/>
    <property type="match status" value="1"/>
</dbReference>
<feature type="signal peptide" evidence="2">
    <location>
        <begin position="1"/>
        <end position="19"/>
    </location>
</feature>
<dbReference type="GO" id="GO:0051118">
    <property type="term" value="F:glucan endo-1,3-alpha-glucosidase activity"/>
    <property type="evidence" value="ECO:0007669"/>
    <property type="project" value="InterPro"/>
</dbReference>
<gene>
    <name evidence="3" type="ORF">GQ607_016991</name>
</gene>
<feature type="transmembrane region" description="Helical" evidence="1">
    <location>
        <begin position="921"/>
        <end position="944"/>
    </location>
</feature>
<name>A0A8H3VX49_9PEZI</name>
<evidence type="ECO:0000313" key="4">
    <source>
        <dbReference type="Proteomes" id="UP000434172"/>
    </source>
</evidence>
<organism evidence="3 4">
    <name type="scientific">Colletotrichum asianum</name>
    <dbReference type="NCBI Taxonomy" id="702518"/>
    <lineage>
        <taxon>Eukaryota</taxon>
        <taxon>Fungi</taxon>
        <taxon>Dikarya</taxon>
        <taxon>Ascomycota</taxon>
        <taxon>Pezizomycotina</taxon>
        <taxon>Sordariomycetes</taxon>
        <taxon>Hypocreomycetidae</taxon>
        <taxon>Glomerellales</taxon>
        <taxon>Glomerellaceae</taxon>
        <taxon>Colletotrichum</taxon>
        <taxon>Colletotrichum gloeosporioides species complex</taxon>
    </lineage>
</organism>
<evidence type="ECO:0000256" key="2">
    <source>
        <dbReference type="SAM" id="SignalP"/>
    </source>
</evidence>
<keyword evidence="2" id="KW-0732">Signal</keyword>
<dbReference type="PANTHER" id="PTHR43173:SF33">
    <property type="entry name" value="ASCUS WALL ENDO-1,3-ALPHA-GLUCANASE-RELATED"/>
    <property type="match status" value="1"/>
</dbReference>
<dbReference type="AlphaFoldDB" id="A0A8H3VX49"/>
<dbReference type="PANTHER" id="PTHR43173">
    <property type="entry name" value="ABC1 FAMILY PROTEIN"/>
    <property type="match status" value="1"/>
</dbReference>
<keyword evidence="1" id="KW-0472">Membrane</keyword>
<dbReference type="Gene3D" id="3.20.20.80">
    <property type="entry name" value="Glycosidases"/>
    <property type="match status" value="1"/>
</dbReference>
<feature type="chain" id="PRO_5034217962" evidence="2">
    <location>
        <begin position="20"/>
        <end position="1038"/>
    </location>
</feature>